<feature type="transmembrane region" description="Helical" evidence="11">
    <location>
        <begin position="94"/>
        <end position="114"/>
    </location>
</feature>
<proteinExistence type="inferred from homology"/>
<dbReference type="GO" id="GO:0051453">
    <property type="term" value="P:regulation of intracellular pH"/>
    <property type="evidence" value="ECO:0007669"/>
    <property type="project" value="TreeGrafter"/>
</dbReference>
<keyword evidence="2 9" id="KW-0813">Transport</keyword>
<dbReference type="Gene3D" id="6.10.140.1330">
    <property type="match status" value="1"/>
</dbReference>
<dbReference type="InterPro" id="IPR006153">
    <property type="entry name" value="Cation/H_exchanger_TM"/>
</dbReference>
<feature type="transmembrane region" description="Helical" evidence="11">
    <location>
        <begin position="186"/>
        <end position="210"/>
    </location>
</feature>
<evidence type="ECO:0000259" key="12">
    <source>
        <dbReference type="Pfam" id="PF00999"/>
    </source>
</evidence>
<accession>A0A1S8X130</accession>
<keyword evidence="6 9" id="KW-0406">Ion transport</keyword>
<evidence type="ECO:0000256" key="8">
    <source>
        <dbReference type="ARBA" id="ARBA00023201"/>
    </source>
</evidence>
<dbReference type="PANTHER" id="PTHR10110:SF126">
    <property type="entry name" value="NA(+)_H(+) EXCHANGER PROTEIN 7"/>
    <property type="match status" value="1"/>
</dbReference>
<keyword evidence="3 9" id="KW-0812">Transmembrane</keyword>
<feature type="transmembrane region" description="Helical" evidence="11">
    <location>
        <begin position="413"/>
        <end position="440"/>
    </location>
</feature>
<evidence type="ECO:0000313" key="14">
    <source>
        <dbReference type="Proteomes" id="UP000243686"/>
    </source>
</evidence>
<evidence type="ECO:0000256" key="4">
    <source>
        <dbReference type="ARBA" id="ARBA00022989"/>
    </source>
</evidence>
<dbReference type="InterPro" id="IPR018422">
    <property type="entry name" value="Cation/H_exchanger_CPA1"/>
</dbReference>
<dbReference type="Proteomes" id="UP000243686">
    <property type="component" value="Unassembled WGS sequence"/>
</dbReference>
<comment type="similarity">
    <text evidence="9">Belongs to the monovalent cation:proton antiporter 1 (CPA1) transporter (TC 2.A.36) family.</text>
</comment>
<evidence type="ECO:0000313" key="13">
    <source>
        <dbReference type="EMBL" id="OON20341.1"/>
    </source>
</evidence>
<evidence type="ECO:0000256" key="3">
    <source>
        <dbReference type="ARBA" id="ARBA00022692"/>
    </source>
</evidence>
<protein>
    <recommendedName>
        <fullName evidence="9">Sodium/hydrogen exchanger</fullName>
    </recommendedName>
</protein>
<keyword evidence="9" id="KW-0050">Antiport</keyword>
<evidence type="ECO:0000256" key="1">
    <source>
        <dbReference type="ARBA" id="ARBA00004141"/>
    </source>
</evidence>
<dbReference type="EMBL" id="KV892701">
    <property type="protein sequence ID" value="OON20341.1"/>
    <property type="molecule type" value="Genomic_DNA"/>
</dbReference>
<dbReference type="NCBIfam" id="TIGR00840">
    <property type="entry name" value="b_cpa1"/>
    <property type="match status" value="1"/>
</dbReference>
<feature type="domain" description="Cation/H+ exchanger transmembrane" evidence="12">
    <location>
        <begin position="106"/>
        <end position="511"/>
    </location>
</feature>
<gene>
    <name evidence="13" type="ORF">X801_03781</name>
</gene>
<feature type="transmembrane region" description="Helical" evidence="11">
    <location>
        <begin position="452"/>
        <end position="472"/>
    </location>
</feature>
<feature type="transmembrane region" description="Helical" evidence="11">
    <location>
        <begin position="297"/>
        <end position="322"/>
    </location>
</feature>
<sequence>MFDCLHVIDESGGEVQRIYRDLCELLLWSSVTLPGHIEHLFVSLYPHLRRRPQTMPVFSTSHFCLWLSTGLLPIVTASSEISEIVAAKWEFQEFAVHITVMLFLLAMILLKMLFHRIPYLPDYVPESLLLIIVGIIFGAIVKYGISQGTFEGTVWQLTPDLFFNYLLPPIVLEASYSLYNRTFSEYLGVVLIFAVLGTILNFLIIGFAMYGLLVAGAMGGEKDRFDLKGMLLFSSLIVAVDPVAVLAIFQDIGVELGLYYIVFGESLLNDAITVVLYDIMSAFAGTDDVTGQQIGVGIASFFTVSFGGLAIGVVVGIISCLITRLKSHLNAFTLILLAYFSYIMSDCVGWSGIISMIGCGLVQAAYAFHNLDNKSVTVVHKLTKLVSEVSESVIFLFLGIEVLRGTLEWHTGFALWSLVLCLVARAIVVLAITAVVNAVHVDNTKISFTNQLVLIYGGLRGAVAFSLAILIVPDRLGFHGLYSRRVMITTTLFIILFTVGFMGMTMKPLVKLLKIRMQSKEKLSLFGVLNAGMMDETLAGIEVISAVKGRNVVRDTFMRLDEKYFRRILQRDPEMYDEKLMHVYEKISLQLHYASVQPKNKDVYLKDIPETLKQRCLHGVDSAGSLLNYTRKTPPSGADLDLEHDASFAALPQSKPYAAADFLDKIRSSRRPTLIPHGKRQVSFSSTWRDMMKSRTLALGSQGMVRREQGKENRSYEADEDEEVRRTPQEIDRQVAEPKGKRFSIWDPSQLDEESEDDDY</sequence>
<keyword evidence="5" id="KW-0915">Sodium</keyword>
<organism evidence="13 14">
    <name type="scientific">Opisthorchis viverrini</name>
    <name type="common">Southeast Asian liver fluke</name>
    <dbReference type="NCBI Taxonomy" id="6198"/>
    <lineage>
        <taxon>Eukaryota</taxon>
        <taxon>Metazoa</taxon>
        <taxon>Spiralia</taxon>
        <taxon>Lophotrochozoa</taxon>
        <taxon>Platyhelminthes</taxon>
        <taxon>Trematoda</taxon>
        <taxon>Digenea</taxon>
        <taxon>Opisthorchiida</taxon>
        <taxon>Opisthorchiata</taxon>
        <taxon>Opisthorchiidae</taxon>
        <taxon>Opisthorchis</taxon>
    </lineage>
</organism>
<evidence type="ECO:0000256" key="2">
    <source>
        <dbReference type="ARBA" id="ARBA00022448"/>
    </source>
</evidence>
<feature type="region of interest" description="Disordered" evidence="10">
    <location>
        <begin position="695"/>
        <end position="760"/>
    </location>
</feature>
<feature type="compositionally biased region" description="Basic and acidic residues" evidence="10">
    <location>
        <begin position="705"/>
        <end position="740"/>
    </location>
</feature>
<evidence type="ECO:0000256" key="5">
    <source>
        <dbReference type="ARBA" id="ARBA00023053"/>
    </source>
</evidence>
<feature type="transmembrane region" description="Helical" evidence="11">
    <location>
        <begin position="256"/>
        <end position="277"/>
    </location>
</feature>
<keyword evidence="7 11" id="KW-0472">Membrane</keyword>
<dbReference type="GO" id="GO:0005886">
    <property type="term" value="C:plasma membrane"/>
    <property type="evidence" value="ECO:0007669"/>
    <property type="project" value="TreeGrafter"/>
</dbReference>
<dbReference type="GO" id="GO:0098719">
    <property type="term" value="P:sodium ion import across plasma membrane"/>
    <property type="evidence" value="ECO:0007669"/>
    <property type="project" value="TreeGrafter"/>
</dbReference>
<feature type="transmembrane region" description="Helical" evidence="11">
    <location>
        <begin position="329"/>
        <end position="344"/>
    </location>
</feature>
<feature type="transmembrane region" description="Helical" evidence="11">
    <location>
        <begin position="230"/>
        <end position="249"/>
    </location>
</feature>
<feature type="compositionally biased region" description="Acidic residues" evidence="10">
    <location>
        <begin position="750"/>
        <end position="760"/>
    </location>
</feature>
<reference evidence="13 14" key="1">
    <citation type="submission" date="2015-03" db="EMBL/GenBank/DDBJ databases">
        <title>Draft genome of the nematode, Opisthorchis viverrini.</title>
        <authorList>
            <person name="Mitreva M."/>
        </authorList>
    </citation>
    <scope>NUCLEOTIDE SEQUENCE [LARGE SCALE GENOMIC DNA]</scope>
    <source>
        <strain evidence="13">Khon Kaen</strain>
    </source>
</reference>
<evidence type="ECO:0000256" key="6">
    <source>
        <dbReference type="ARBA" id="ARBA00023065"/>
    </source>
</evidence>
<evidence type="ECO:0000256" key="7">
    <source>
        <dbReference type="ARBA" id="ARBA00023136"/>
    </source>
</evidence>
<dbReference type="InterPro" id="IPR004709">
    <property type="entry name" value="NaH_exchanger"/>
</dbReference>
<feature type="transmembrane region" description="Helical" evidence="11">
    <location>
        <begin position="123"/>
        <end position="141"/>
    </location>
</feature>
<dbReference type="GO" id="GO:0015386">
    <property type="term" value="F:potassium:proton antiporter activity"/>
    <property type="evidence" value="ECO:0007669"/>
    <property type="project" value="TreeGrafter"/>
</dbReference>
<dbReference type="PRINTS" id="PR01084">
    <property type="entry name" value="NAHEXCHNGR"/>
</dbReference>
<evidence type="ECO:0000256" key="10">
    <source>
        <dbReference type="SAM" id="MobiDB-lite"/>
    </source>
</evidence>
<dbReference type="GO" id="GO:0015385">
    <property type="term" value="F:sodium:proton antiporter activity"/>
    <property type="evidence" value="ECO:0007669"/>
    <property type="project" value="InterPro"/>
</dbReference>
<keyword evidence="8 9" id="KW-0739">Sodium transport</keyword>
<evidence type="ECO:0000256" key="9">
    <source>
        <dbReference type="RuleBase" id="RU003722"/>
    </source>
</evidence>
<comment type="subcellular location">
    <subcellularLocation>
        <location evidence="1">Membrane</location>
        <topology evidence="1">Multi-pass membrane protein</topology>
    </subcellularLocation>
</comment>
<dbReference type="AlphaFoldDB" id="A0A1S8X130"/>
<feature type="transmembrane region" description="Helical" evidence="11">
    <location>
        <begin position="161"/>
        <end position="179"/>
    </location>
</feature>
<name>A0A1S8X130_OPIVI</name>
<evidence type="ECO:0000256" key="11">
    <source>
        <dbReference type="SAM" id="Phobius"/>
    </source>
</evidence>
<keyword evidence="14" id="KW-1185">Reference proteome</keyword>
<feature type="transmembrane region" description="Helical" evidence="11">
    <location>
        <begin position="492"/>
        <end position="510"/>
    </location>
</feature>
<feature type="transmembrane region" description="Helical" evidence="11">
    <location>
        <begin position="57"/>
        <end position="74"/>
    </location>
</feature>
<dbReference type="Pfam" id="PF00999">
    <property type="entry name" value="Na_H_Exchanger"/>
    <property type="match status" value="1"/>
</dbReference>
<keyword evidence="4 11" id="KW-1133">Transmembrane helix</keyword>
<feature type="transmembrane region" description="Helical" evidence="11">
    <location>
        <begin position="350"/>
        <end position="368"/>
    </location>
</feature>
<dbReference type="PANTHER" id="PTHR10110">
    <property type="entry name" value="SODIUM/HYDROGEN EXCHANGER"/>
    <property type="match status" value="1"/>
</dbReference>